<gene>
    <name evidence="1" type="ORF">PHMEG_00028871</name>
</gene>
<organism evidence="1 2">
    <name type="scientific">Phytophthora megakarya</name>
    <dbReference type="NCBI Taxonomy" id="4795"/>
    <lineage>
        <taxon>Eukaryota</taxon>
        <taxon>Sar</taxon>
        <taxon>Stramenopiles</taxon>
        <taxon>Oomycota</taxon>
        <taxon>Peronosporomycetes</taxon>
        <taxon>Peronosporales</taxon>
        <taxon>Peronosporaceae</taxon>
        <taxon>Phytophthora</taxon>
    </lineage>
</organism>
<comment type="caution">
    <text evidence="1">The sequence shown here is derived from an EMBL/GenBank/DDBJ whole genome shotgun (WGS) entry which is preliminary data.</text>
</comment>
<accession>A0A225V5L5</accession>
<dbReference type="Proteomes" id="UP000198211">
    <property type="component" value="Unassembled WGS sequence"/>
</dbReference>
<sequence>MDHAVNTKLNSCDCVLHQTMLLPCRHVIFRRMQNMCETVLPPYNGFASRWMREVNEGCVQMQTLPKMVELKAMRGTNKYTAAKACMEKISTPTFRAALHFLDSITSALHKGKFAVFAVGFTANELAIVKMEPNAVNTTVTSLQSKPEKSVPACNHEVQSTMTKKQHDNSSCEKKLTSQATFTSKVHRFVEEKQREVKRTAIIREARVEAKKTTEMEKTIAFGDMQALLADTYSWSSVKATMDDISFEKCAVEGEPEVRTLEPGEPLPQVTHMLELKEIERVRGKIPYSIDNINVVSWKGYGDITQEQLVVMEQIINVKNVLRDVGFTLKWIEGVTGLHKTLTATLTG</sequence>
<reference evidence="2" key="1">
    <citation type="submission" date="2017-03" db="EMBL/GenBank/DDBJ databases">
        <title>Phytopthora megakarya and P. palmivora, two closely related causual agents of cacao black pod achieved similar genome size and gene model numbers by different mechanisms.</title>
        <authorList>
            <person name="Ali S."/>
            <person name="Shao J."/>
            <person name="Larry D.J."/>
            <person name="Kronmiller B."/>
            <person name="Shen D."/>
            <person name="Strem M.D."/>
            <person name="Melnick R.L."/>
            <person name="Guiltinan M.J."/>
            <person name="Tyler B.M."/>
            <person name="Meinhardt L.W."/>
            <person name="Bailey B.A."/>
        </authorList>
    </citation>
    <scope>NUCLEOTIDE SEQUENCE [LARGE SCALE GENOMIC DNA]</scope>
    <source>
        <strain evidence="2">zdho120</strain>
    </source>
</reference>
<name>A0A225V5L5_9STRA</name>
<proteinExistence type="predicted"/>
<evidence type="ECO:0000313" key="1">
    <source>
        <dbReference type="EMBL" id="OWZ00027.1"/>
    </source>
</evidence>
<dbReference type="AlphaFoldDB" id="A0A225V5L5"/>
<dbReference type="OrthoDB" id="127676at2759"/>
<dbReference type="EMBL" id="NBNE01007965">
    <property type="protein sequence ID" value="OWZ00027.1"/>
    <property type="molecule type" value="Genomic_DNA"/>
</dbReference>
<protein>
    <recommendedName>
        <fullName evidence="3">SWIM-type domain-containing protein</fullName>
    </recommendedName>
</protein>
<keyword evidence="2" id="KW-1185">Reference proteome</keyword>
<evidence type="ECO:0008006" key="3">
    <source>
        <dbReference type="Google" id="ProtNLM"/>
    </source>
</evidence>
<evidence type="ECO:0000313" key="2">
    <source>
        <dbReference type="Proteomes" id="UP000198211"/>
    </source>
</evidence>